<keyword evidence="2" id="KW-1185">Reference proteome</keyword>
<proteinExistence type="predicted"/>
<dbReference type="EMBL" id="CAJVPM010015430">
    <property type="protein sequence ID" value="CAG8607792.1"/>
    <property type="molecule type" value="Genomic_DNA"/>
</dbReference>
<reference evidence="1" key="1">
    <citation type="submission" date="2021-06" db="EMBL/GenBank/DDBJ databases">
        <authorList>
            <person name="Kallberg Y."/>
            <person name="Tangrot J."/>
            <person name="Rosling A."/>
        </authorList>
    </citation>
    <scope>NUCLEOTIDE SEQUENCE</scope>
    <source>
        <strain evidence="1">AU212A</strain>
    </source>
</reference>
<feature type="non-terminal residue" evidence="1">
    <location>
        <position position="265"/>
    </location>
</feature>
<comment type="caution">
    <text evidence="1">The sequence shown here is derived from an EMBL/GenBank/DDBJ whole genome shotgun (WGS) entry which is preliminary data.</text>
</comment>
<gene>
    <name evidence="1" type="ORF">SCALOS_LOCUS7169</name>
</gene>
<dbReference type="Proteomes" id="UP000789860">
    <property type="component" value="Unassembled WGS sequence"/>
</dbReference>
<accession>A0ACA9MQK2</accession>
<evidence type="ECO:0000313" key="2">
    <source>
        <dbReference type="Proteomes" id="UP000789860"/>
    </source>
</evidence>
<name>A0ACA9MQK2_9GLOM</name>
<organism evidence="1 2">
    <name type="scientific">Scutellospora calospora</name>
    <dbReference type="NCBI Taxonomy" id="85575"/>
    <lineage>
        <taxon>Eukaryota</taxon>
        <taxon>Fungi</taxon>
        <taxon>Fungi incertae sedis</taxon>
        <taxon>Mucoromycota</taxon>
        <taxon>Glomeromycotina</taxon>
        <taxon>Glomeromycetes</taxon>
        <taxon>Diversisporales</taxon>
        <taxon>Gigasporaceae</taxon>
        <taxon>Scutellospora</taxon>
    </lineage>
</organism>
<protein>
    <submittedName>
        <fullName evidence="1">10223_t:CDS:1</fullName>
    </submittedName>
</protein>
<evidence type="ECO:0000313" key="1">
    <source>
        <dbReference type="EMBL" id="CAG8607792.1"/>
    </source>
</evidence>
<sequence length="265" mass="30646">MEDDDDKTWVRSPPDTCCPPSTVFGVTTSPLPSTFDLLTPPSSLLSTPSIYVMLTLKKFVEYNPLKDLIFHAYELTLINFNGKSFVNYCSYVPQYIGPTKQKKKIIRFSRNLEQVHYTPTHYIILPPPPSTRRRMSNSIHLKADDKLYRDQGIKNHSDSYDKYWLGLKNKSSLLENLICPSIVKEMVLWSDMPILLPMSKDVVNCTIPFYGAWLCSKNFSLPHETKKRNNKLNRWKNTLQKVLEIIEAGHCCMAFPKEDYLRVTT</sequence>